<dbReference type="SUPFAM" id="SSF46689">
    <property type="entry name" value="Homeodomain-like"/>
    <property type="match status" value="1"/>
</dbReference>
<dbReference type="GO" id="GO:0042796">
    <property type="term" value="P:snRNA transcription by RNA polymerase III"/>
    <property type="evidence" value="ECO:0007669"/>
    <property type="project" value="TreeGrafter"/>
</dbReference>
<dbReference type="GO" id="GO:0001006">
    <property type="term" value="F:RNA polymerase III type 3 promoter sequence-specific DNA binding"/>
    <property type="evidence" value="ECO:0007669"/>
    <property type="project" value="TreeGrafter"/>
</dbReference>
<organism evidence="7 8">
    <name type="scientific">Tritrichomonas foetus</name>
    <dbReference type="NCBI Taxonomy" id="1144522"/>
    <lineage>
        <taxon>Eukaryota</taxon>
        <taxon>Metamonada</taxon>
        <taxon>Parabasalia</taxon>
        <taxon>Tritrichomonadida</taxon>
        <taxon>Tritrichomonadidae</taxon>
        <taxon>Tritrichomonas</taxon>
    </lineage>
</organism>
<dbReference type="InterPro" id="IPR001005">
    <property type="entry name" value="SANT/Myb"/>
</dbReference>
<evidence type="ECO:0000259" key="6">
    <source>
        <dbReference type="PROSITE" id="PS51294"/>
    </source>
</evidence>
<dbReference type="InterPro" id="IPR009057">
    <property type="entry name" value="Homeodomain-like_sf"/>
</dbReference>
<feature type="domain" description="HTH myb-type" evidence="6">
    <location>
        <begin position="10"/>
        <end position="65"/>
    </location>
</feature>
<keyword evidence="2" id="KW-0238">DNA-binding</keyword>
<dbReference type="Pfam" id="PF00249">
    <property type="entry name" value="Myb_DNA-binding"/>
    <property type="match status" value="2"/>
</dbReference>
<dbReference type="SMART" id="SM00717">
    <property type="entry name" value="SANT"/>
    <property type="match status" value="2"/>
</dbReference>
<feature type="domain" description="Myb-like" evidence="5">
    <location>
        <begin position="10"/>
        <end position="61"/>
    </location>
</feature>
<dbReference type="VEuPathDB" id="TrichDB:TRFO_08448"/>
<comment type="caution">
    <text evidence="7">The sequence shown here is derived from an EMBL/GenBank/DDBJ whole genome shotgun (WGS) entry which is preliminary data.</text>
</comment>
<keyword evidence="1" id="KW-0805">Transcription regulation</keyword>
<feature type="domain" description="HTH myb-type" evidence="6">
    <location>
        <begin position="70"/>
        <end position="119"/>
    </location>
</feature>
<dbReference type="OrthoDB" id="2143914at2759"/>
<dbReference type="InterPro" id="IPR017930">
    <property type="entry name" value="Myb_dom"/>
</dbReference>
<dbReference type="RefSeq" id="XP_068352622.1">
    <property type="nucleotide sequence ID" value="XM_068494288.1"/>
</dbReference>
<dbReference type="GeneID" id="94828992"/>
<name>A0A1J4JPN2_9EUKA</name>
<accession>A0A1J4JPN2</accession>
<evidence type="ECO:0000256" key="2">
    <source>
        <dbReference type="ARBA" id="ARBA00023125"/>
    </source>
</evidence>
<evidence type="ECO:0000313" key="7">
    <source>
        <dbReference type="EMBL" id="OHS99485.1"/>
    </source>
</evidence>
<dbReference type="Gene3D" id="1.10.10.60">
    <property type="entry name" value="Homeodomain-like"/>
    <property type="match status" value="2"/>
</dbReference>
<dbReference type="EMBL" id="MLAK01001004">
    <property type="protein sequence ID" value="OHS99485.1"/>
    <property type="molecule type" value="Genomic_DNA"/>
</dbReference>
<dbReference type="GO" id="GO:0019185">
    <property type="term" value="C:snRNA-activating protein complex"/>
    <property type="evidence" value="ECO:0007669"/>
    <property type="project" value="TreeGrafter"/>
</dbReference>
<protein>
    <submittedName>
        <fullName evidence="7">Myb-like DNA-binding domain containing protein</fullName>
    </submittedName>
</protein>
<dbReference type="PANTHER" id="PTHR46621">
    <property type="entry name" value="SNRNA-ACTIVATING PROTEIN COMPLEX SUBUNIT 4"/>
    <property type="match status" value="1"/>
</dbReference>
<keyword evidence="8" id="KW-1185">Reference proteome</keyword>
<reference evidence="7" key="1">
    <citation type="submission" date="2016-10" db="EMBL/GenBank/DDBJ databases">
        <authorList>
            <person name="Benchimol M."/>
            <person name="Almeida L.G."/>
            <person name="Vasconcelos A.T."/>
            <person name="Perreira-Neves A."/>
            <person name="Rosa I.A."/>
            <person name="Tasca T."/>
            <person name="Bogo M.R."/>
            <person name="de Souza W."/>
        </authorList>
    </citation>
    <scope>NUCLEOTIDE SEQUENCE [LARGE SCALE GENOMIC DNA]</scope>
    <source>
        <strain evidence="7">K</strain>
    </source>
</reference>
<dbReference type="PROSITE" id="PS51294">
    <property type="entry name" value="HTH_MYB"/>
    <property type="match status" value="2"/>
</dbReference>
<dbReference type="AlphaFoldDB" id="A0A1J4JPN2"/>
<evidence type="ECO:0000259" key="5">
    <source>
        <dbReference type="PROSITE" id="PS50090"/>
    </source>
</evidence>
<gene>
    <name evidence="7" type="ORF">TRFO_08448</name>
</gene>
<dbReference type="GO" id="GO:0000978">
    <property type="term" value="F:RNA polymerase II cis-regulatory region sequence-specific DNA binding"/>
    <property type="evidence" value="ECO:0007669"/>
    <property type="project" value="TreeGrafter"/>
</dbReference>
<dbReference type="GO" id="GO:0042795">
    <property type="term" value="P:snRNA transcription by RNA polymerase II"/>
    <property type="evidence" value="ECO:0007669"/>
    <property type="project" value="TreeGrafter"/>
</dbReference>
<dbReference type="PROSITE" id="PS50090">
    <property type="entry name" value="MYB_LIKE"/>
    <property type="match status" value="2"/>
</dbReference>
<dbReference type="Proteomes" id="UP000179807">
    <property type="component" value="Unassembled WGS sequence"/>
</dbReference>
<keyword evidence="4" id="KW-0539">Nucleus</keyword>
<evidence type="ECO:0000256" key="4">
    <source>
        <dbReference type="ARBA" id="ARBA00023242"/>
    </source>
</evidence>
<dbReference type="InterPro" id="IPR051575">
    <property type="entry name" value="Myb-like_DNA-bd"/>
</dbReference>
<evidence type="ECO:0000256" key="1">
    <source>
        <dbReference type="ARBA" id="ARBA00023015"/>
    </source>
</evidence>
<sequence length="261" mass="30167">MNNLFQRPLGKTHTSRRFTAIEDQRLQELVGQFGARDWRSIAQYMPGRTARQCRDRYSNYLTPEFYNEVWTKEDDLLLYQKYLEYGSQWSKIVQFFPGKNANNIKNRWNYSVSRMNFEELCQNEKDNTSIEKADQEPIEKVQSTNGFNRLDSETIDSQISSKENKENEDKIILSPLDLKKAGNILLNKASIPPISKLGNLDQSDALIVPPSICSQRQSFLNFNKSFNIENLSFSLNSKPRKFEPLPPISTLLNVSNAIPTI</sequence>
<dbReference type="PANTHER" id="PTHR46621:SF1">
    <property type="entry name" value="SNRNA-ACTIVATING PROTEIN COMPLEX SUBUNIT 4"/>
    <property type="match status" value="1"/>
</dbReference>
<dbReference type="CDD" id="cd00167">
    <property type="entry name" value="SANT"/>
    <property type="match status" value="2"/>
</dbReference>
<evidence type="ECO:0000256" key="3">
    <source>
        <dbReference type="ARBA" id="ARBA00023163"/>
    </source>
</evidence>
<keyword evidence="3" id="KW-0804">Transcription</keyword>
<feature type="domain" description="Myb-like" evidence="5">
    <location>
        <begin position="62"/>
        <end position="112"/>
    </location>
</feature>
<proteinExistence type="predicted"/>
<evidence type="ECO:0000313" key="8">
    <source>
        <dbReference type="Proteomes" id="UP000179807"/>
    </source>
</evidence>